<dbReference type="Gene3D" id="3.30.200.20">
    <property type="entry name" value="Phosphorylase Kinase, domain 1"/>
    <property type="match status" value="1"/>
</dbReference>
<evidence type="ECO:0000256" key="6">
    <source>
        <dbReference type="ARBA" id="ARBA00047899"/>
    </source>
</evidence>
<dbReference type="STRING" id="29655.A0A0K9P2S5"/>
<sequence>MNCFYLRKKFMSGNRRRRSKQKIETTTNTPDIINCSSGAPLPSTSFSTADNFSPPTNSLLREADTSRKLRIFTFAQLKTATDNFSLSSVLGEGGSGCVYKGQVESLDEPTRMVDVAVKRLKKNGFQGHREWTTEVNFLGIVDHPNLVRLIGYCAEDGERGTQRLLVYEFLCNGSVFHHLSPQSSIPLPWMTRLKIALCAARGLTYLHEEMEFQIIFRDFKTSNILLDQNWNAKLSDFGLAREGPTEEKSHVSTAVMGTLGYAAPEYMQTGHLSTKNDIWSYGVVLYELITGRMPLDRLRPKGEEKLLDWIKPYISNRNKFPMILDPRLDGQFSLKSAQQLAAVANSCLQRDPKRRHKMSDVLKVVQTIVNNAEDIPNQT</sequence>
<dbReference type="Proteomes" id="UP000036987">
    <property type="component" value="Unassembled WGS sequence"/>
</dbReference>
<keyword evidence="12" id="KW-1185">Reference proteome</keyword>
<evidence type="ECO:0000256" key="8">
    <source>
        <dbReference type="PROSITE-ProRule" id="PRU10141"/>
    </source>
</evidence>
<feature type="region of interest" description="Disordered" evidence="9">
    <location>
        <begin position="15"/>
        <end position="39"/>
    </location>
</feature>
<gene>
    <name evidence="11" type="ORF">ZOSMA_41G01160</name>
</gene>
<keyword evidence="4 11" id="KW-0418">Kinase</keyword>
<organism evidence="11 12">
    <name type="scientific">Zostera marina</name>
    <name type="common">Eelgrass</name>
    <dbReference type="NCBI Taxonomy" id="29655"/>
    <lineage>
        <taxon>Eukaryota</taxon>
        <taxon>Viridiplantae</taxon>
        <taxon>Streptophyta</taxon>
        <taxon>Embryophyta</taxon>
        <taxon>Tracheophyta</taxon>
        <taxon>Spermatophyta</taxon>
        <taxon>Magnoliopsida</taxon>
        <taxon>Liliopsida</taxon>
        <taxon>Zosteraceae</taxon>
        <taxon>Zostera</taxon>
    </lineage>
</organism>
<evidence type="ECO:0000313" key="12">
    <source>
        <dbReference type="Proteomes" id="UP000036987"/>
    </source>
</evidence>
<dbReference type="InterPro" id="IPR017441">
    <property type="entry name" value="Protein_kinase_ATP_BS"/>
</dbReference>
<comment type="catalytic activity">
    <reaction evidence="6">
        <text>L-threonyl-[protein] + ATP = O-phospho-L-threonyl-[protein] + ADP + H(+)</text>
        <dbReference type="Rhea" id="RHEA:46608"/>
        <dbReference type="Rhea" id="RHEA-COMP:11060"/>
        <dbReference type="Rhea" id="RHEA-COMP:11605"/>
        <dbReference type="ChEBI" id="CHEBI:15378"/>
        <dbReference type="ChEBI" id="CHEBI:30013"/>
        <dbReference type="ChEBI" id="CHEBI:30616"/>
        <dbReference type="ChEBI" id="CHEBI:61977"/>
        <dbReference type="ChEBI" id="CHEBI:456216"/>
        <dbReference type="EC" id="2.7.11.1"/>
    </reaction>
</comment>
<name>A0A0K9P2S5_ZOSMR</name>
<dbReference type="SUPFAM" id="SSF56112">
    <property type="entry name" value="Protein kinase-like (PK-like)"/>
    <property type="match status" value="1"/>
</dbReference>
<feature type="compositionally biased region" description="Polar residues" evidence="9">
    <location>
        <begin position="24"/>
        <end position="39"/>
    </location>
</feature>
<dbReference type="AlphaFoldDB" id="A0A0K9P2S5"/>
<evidence type="ECO:0000313" key="11">
    <source>
        <dbReference type="EMBL" id="KMZ63273.1"/>
    </source>
</evidence>
<keyword evidence="3 8" id="KW-0547">Nucleotide-binding</keyword>
<evidence type="ECO:0000256" key="3">
    <source>
        <dbReference type="ARBA" id="ARBA00022741"/>
    </source>
</evidence>
<dbReference type="OMA" id="LLGAMKC"/>
<dbReference type="EMBL" id="LFYR01001258">
    <property type="protein sequence ID" value="KMZ63273.1"/>
    <property type="molecule type" value="Genomic_DNA"/>
</dbReference>
<keyword evidence="2" id="KW-0808">Transferase</keyword>
<comment type="catalytic activity">
    <reaction evidence="7">
        <text>L-seryl-[protein] + ATP = O-phospho-L-seryl-[protein] + ADP + H(+)</text>
        <dbReference type="Rhea" id="RHEA:17989"/>
        <dbReference type="Rhea" id="RHEA-COMP:9863"/>
        <dbReference type="Rhea" id="RHEA-COMP:11604"/>
        <dbReference type="ChEBI" id="CHEBI:15378"/>
        <dbReference type="ChEBI" id="CHEBI:29999"/>
        <dbReference type="ChEBI" id="CHEBI:30616"/>
        <dbReference type="ChEBI" id="CHEBI:83421"/>
        <dbReference type="ChEBI" id="CHEBI:456216"/>
        <dbReference type="EC" id="2.7.11.1"/>
    </reaction>
</comment>
<proteinExistence type="predicted"/>
<dbReference type="PROSITE" id="PS50011">
    <property type="entry name" value="PROTEIN_KINASE_DOM"/>
    <property type="match status" value="1"/>
</dbReference>
<evidence type="ECO:0000256" key="5">
    <source>
        <dbReference type="ARBA" id="ARBA00022840"/>
    </source>
</evidence>
<protein>
    <recommendedName>
        <fullName evidence="1">non-specific serine/threonine protein kinase</fullName>
        <ecNumber evidence="1">2.7.11.1</ecNumber>
    </recommendedName>
</protein>
<keyword evidence="5 8" id="KW-0067">ATP-binding</keyword>
<feature type="domain" description="Protein kinase" evidence="10">
    <location>
        <begin position="84"/>
        <end position="369"/>
    </location>
</feature>
<feature type="binding site" evidence="8">
    <location>
        <position position="118"/>
    </location>
    <ligand>
        <name>ATP</name>
        <dbReference type="ChEBI" id="CHEBI:30616"/>
    </ligand>
</feature>
<dbReference type="CDD" id="cd14066">
    <property type="entry name" value="STKc_IRAK"/>
    <property type="match status" value="1"/>
</dbReference>
<dbReference type="EC" id="2.7.11.1" evidence="1"/>
<accession>A0A0K9P2S5</accession>
<dbReference type="OrthoDB" id="4062651at2759"/>
<dbReference type="GO" id="GO:0005524">
    <property type="term" value="F:ATP binding"/>
    <property type="evidence" value="ECO:0007669"/>
    <property type="project" value="UniProtKB-UniRule"/>
</dbReference>
<dbReference type="PANTHER" id="PTHR45621">
    <property type="entry name" value="OS01G0588500 PROTEIN-RELATED"/>
    <property type="match status" value="1"/>
</dbReference>
<evidence type="ECO:0000256" key="1">
    <source>
        <dbReference type="ARBA" id="ARBA00012513"/>
    </source>
</evidence>
<comment type="caution">
    <text evidence="11">The sequence shown here is derived from an EMBL/GenBank/DDBJ whole genome shotgun (WGS) entry which is preliminary data.</text>
</comment>
<dbReference type="Gene3D" id="1.10.510.10">
    <property type="entry name" value="Transferase(Phosphotransferase) domain 1"/>
    <property type="match status" value="1"/>
</dbReference>
<evidence type="ECO:0000256" key="9">
    <source>
        <dbReference type="SAM" id="MobiDB-lite"/>
    </source>
</evidence>
<dbReference type="FunFam" id="3.30.200.20:FF:000228">
    <property type="entry name" value="Serine/threonine-protein kinase BIK1"/>
    <property type="match status" value="1"/>
</dbReference>
<evidence type="ECO:0000259" key="10">
    <source>
        <dbReference type="PROSITE" id="PS50011"/>
    </source>
</evidence>
<reference evidence="12" key="1">
    <citation type="journal article" date="2016" name="Nature">
        <title>The genome of the seagrass Zostera marina reveals angiosperm adaptation to the sea.</title>
        <authorList>
            <person name="Olsen J.L."/>
            <person name="Rouze P."/>
            <person name="Verhelst B."/>
            <person name="Lin Y.-C."/>
            <person name="Bayer T."/>
            <person name="Collen J."/>
            <person name="Dattolo E."/>
            <person name="De Paoli E."/>
            <person name="Dittami S."/>
            <person name="Maumus F."/>
            <person name="Michel G."/>
            <person name="Kersting A."/>
            <person name="Lauritano C."/>
            <person name="Lohaus R."/>
            <person name="Toepel M."/>
            <person name="Tonon T."/>
            <person name="Vanneste K."/>
            <person name="Amirebrahimi M."/>
            <person name="Brakel J."/>
            <person name="Bostroem C."/>
            <person name="Chovatia M."/>
            <person name="Grimwood J."/>
            <person name="Jenkins J.W."/>
            <person name="Jueterbock A."/>
            <person name="Mraz A."/>
            <person name="Stam W.T."/>
            <person name="Tice H."/>
            <person name="Bornberg-Bauer E."/>
            <person name="Green P.J."/>
            <person name="Pearson G.A."/>
            <person name="Procaccini G."/>
            <person name="Duarte C.M."/>
            <person name="Schmutz J."/>
            <person name="Reusch T.B.H."/>
            <person name="Van de Peer Y."/>
        </authorList>
    </citation>
    <scope>NUCLEOTIDE SEQUENCE [LARGE SCALE GENOMIC DNA]</scope>
    <source>
        <strain evidence="12">cv. Finnish</strain>
    </source>
</reference>
<dbReference type="InterPro" id="IPR000719">
    <property type="entry name" value="Prot_kinase_dom"/>
</dbReference>
<dbReference type="InterPro" id="IPR050823">
    <property type="entry name" value="Plant_Ser_Thr_Prot_Kinase"/>
</dbReference>
<dbReference type="FunFam" id="1.10.510.10:FF:000095">
    <property type="entry name" value="protein STRUBBELIG-RECEPTOR FAMILY 8"/>
    <property type="match status" value="1"/>
</dbReference>
<evidence type="ECO:0000256" key="4">
    <source>
        <dbReference type="ARBA" id="ARBA00022777"/>
    </source>
</evidence>
<dbReference type="GO" id="GO:0004674">
    <property type="term" value="F:protein serine/threonine kinase activity"/>
    <property type="evidence" value="ECO:0007669"/>
    <property type="project" value="UniProtKB-EC"/>
</dbReference>
<dbReference type="PROSITE" id="PS00107">
    <property type="entry name" value="PROTEIN_KINASE_ATP"/>
    <property type="match status" value="1"/>
</dbReference>
<dbReference type="InterPro" id="IPR011009">
    <property type="entry name" value="Kinase-like_dom_sf"/>
</dbReference>
<dbReference type="Pfam" id="PF00069">
    <property type="entry name" value="Pkinase"/>
    <property type="match status" value="1"/>
</dbReference>
<evidence type="ECO:0000256" key="7">
    <source>
        <dbReference type="ARBA" id="ARBA00048679"/>
    </source>
</evidence>
<evidence type="ECO:0000256" key="2">
    <source>
        <dbReference type="ARBA" id="ARBA00022679"/>
    </source>
</evidence>